<dbReference type="InterPro" id="IPR002575">
    <property type="entry name" value="Aminoglycoside_PTrfase"/>
</dbReference>
<dbReference type="Gene3D" id="3.30.200.20">
    <property type="entry name" value="Phosphorylase Kinase, domain 1"/>
    <property type="match status" value="1"/>
</dbReference>
<gene>
    <name evidence="2" type="ORF">ACFS5P_15585</name>
</gene>
<dbReference type="InterPro" id="IPR051678">
    <property type="entry name" value="AGP_Transferase"/>
</dbReference>
<feature type="domain" description="Aminoglycoside phosphotransferase" evidence="1">
    <location>
        <begin position="31"/>
        <end position="261"/>
    </location>
</feature>
<sequence>MNPWDATHPVPIEKAKEKIERAFPQLKPVQVEPCGTGFDHTVYEVNQEWVFRFPRRQLGYEAMEIERRMLISLEALAFDGGYDYPKAVFFRESEGEDYPYVGFTHIKGHVLTEASDTDLLHQEAARIGQFLKKLHALPANYVDADPDHLLRLSTKLRKKHFYKIAGEAGSVIPQALYEKLENYIIDLNEWENPEGSVPVHGDLHPKNMIVQQGVLTGLIDWGDAHIGHPAIDLSIGYACMTADVREILFDAYGGVDERTRELARFKAAFVMTVLLRYAKDTDDKDVLRWALAGLEKALG</sequence>
<dbReference type="PANTHER" id="PTHR21310">
    <property type="entry name" value="AMINOGLYCOSIDE PHOSPHOTRANSFERASE-RELATED-RELATED"/>
    <property type="match status" value="1"/>
</dbReference>
<dbReference type="Gene3D" id="3.90.1200.10">
    <property type="match status" value="1"/>
</dbReference>
<evidence type="ECO:0000259" key="1">
    <source>
        <dbReference type="Pfam" id="PF01636"/>
    </source>
</evidence>
<dbReference type="InterPro" id="IPR011009">
    <property type="entry name" value="Kinase-like_dom_sf"/>
</dbReference>
<dbReference type="Pfam" id="PF01636">
    <property type="entry name" value="APH"/>
    <property type="match status" value="1"/>
</dbReference>
<reference evidence="3" key="1">
    <citation type="journal article" date="2019" name="Int. J. Syst. Evol. Microbiol.">
        <title>The Global Catalogue of Microorganisms (GCM) 10K type strain sequencing project: providing services to taxonomists for standard genome sequencing and annotation.</title>
        <authorList>
            <consortium name="The Broad Institute Genomics Platform"/>
            <consortium name="The Broad Institute Genome Sequencing Center for Infectious Disease"/>
            <person name="Wu L."/>
            <person name="Ma J."/>
        </authorList>
    </citation>
    <scope>NUCLEOTIDE SEQUENCE [LARGE SCALE GENOMIC DNA]</scope>
    <source>
        <strain evidence="3">KCTC 13528</strain>
    </source>
</reference>
<organism evidence="2 3">
    <name type="scientific">Jeotgalibacillus terrae</name>
    <dbReference type="NCBI Taxonomy" id="587735"/>
    <lineage>
        <taxon>Bacteria</taxon>
        <taxon>Bacillati</taxon>
        <taxon>Bacillota</taxon>
        <taxon>Bacilli</taxon>
        <taxon>Bacillales</taxon>
        <taxon>Caryophanaceae</taxon>
        <taxon>Jeotgalibacillus</taxon>
    </lineage>
</organism>
<name>A0ABW5ZK16_9BACL</name>
<accession>A0ABW5ZK16</accession>
<dbReference type="Proteomes" id="UP001597561">
    <property type="component" value="Unassembled WGS sequence"/>
</dbReference>
<evidence type="ECO:0000313" key="3">
    <source>
        <dbReference type="Proteomes" id="UP001597561"/>
    </source>
</evidence>
<dbReference type="RefSeq" id="WP_204728235.1">
    <property type="nucleotide sequence ID" value="NZ_JAFBDK010000003.1"/>
</dbReference>
<comment type="caution">
    <text evidence="2">The sequence shown here is derived from an EMBL/GenBank/DDBJ whole genome shotgun (WGS) entry which is preliminary data.</text>
</comment>
<dbReference type="EMBL" id="JBHUPG010000031">
    <property type="protein sequence ID" value="MFD2913309.1"/>
    <property type="molecule type" value="Genomic_DNA"/>
</dbReference>
<evidence type="ECO:0000313" key="2">
    <source>
        <dbReference type="EMBL" id="MFD2913309.1"/>
    </source>
</evidence>
<dbReference type="SUPFAM" id="SSF56112">
    <property type="entry name" value="Protein kinase-like (PK-like)"/>
    <property type="match status" value="1"/>
</dbReference>
<proteinExistence type="predicted"/>
<keyword evidence="3" id="KW-1185">Reference proteome</keyword>
<protein>
    <submittedName>
        <fullName evidence="2">Phosphotransferase</fullName>
    </submittedName>
</protein>